<evidence type="ECO:0000256" key="5">
    <source>
        <dbReference type="SAM" id="Phobius"/>
    </source>
</evidence>
<dbReference type="InterPro" id="IPR010445">
    <property type="entry name" value="LapA_dom"/>
</dbReference>
<evidence type="ECO:0000256" key="3">
    <source>
        <dbReference type="ARBA" id="ARBA00022989"/>
    </source>
</evidence>
<dbReference type="AlphaFoldDB" id="A0A9J6ZSM9"/>
<name>A0A9J6ZSM9_9BACT</name>
<evidence type="ECO:0000313" key="8">
    <source>
        <dbReference type="Proteomes" id="UP001056426"/>
    </source>
</evidence>
<evidence type="ECO:0000259" key="6">
    <source>
        <dbReference type="Pfam" id="PF06305"/>
    </source>
</evidence>
<dbReference type="GO" id="GO:0005886">
    <property type="term" value="C:plasma membrane"/>
    <property type="evidence" value="ECO:0007669"/>
    <property type="project" value="InterPro"/>
</dbReference>
<dbReference type="RefSeq" id="WP_250725303.1">
    <property type="nucleotide sequence ID" value="NZ_CP098400.1"/>
</dbReference>
<evidence type="ECO:0000313" key="7">
    <source>
        <dbReference type="EMBL" id="URW80842.1"/>
    </source>
</evidence>
<proteinExistence type="predicted"/>
<reference evidence="7" key="2">
    <citation type="submission" date="2022-06" db="EMBL/GenBank/DDBJ databases">
        <title>Xiashengella guii gen. nov. sp. nov., a bacterium isolated form anaerobic digestion tank.</title>
        <authorList>
            <person name="Huang H."/>
        </authorList>
    </citation>
    <scope>NUCLEOTIDE SEQUENCE</scope>
    <source>
        <strain evidence="7">Ai-910</strain>
    </source>
</reference>
<keyword evidence="8" id="KW-1185">Reference proteome</keyword>
<protein>
    <submittedName>
        <fullName evidence="7">Lipopolysaccharide assembly protein LapA domain-containing protein</fullName>
    </submittedName>
</protein>
<gene>
    <name evidence="7" type="ORF">M9189_05695</name>
</gene>
<keyword evidence="4 5" id="KW-0472">Membrane</keyword>
<keyword evidence="3 5" id="KW-1133">Transmembrane helix</keyword>
<sequence>MKRKLNFSFWLFVVLAVLLVIFSVENAGAIEVKVIFKKTTISLAILLIGTFVTGLVCGALYAWWRLIPSKEEEEAEVIEKTDNNKSIQV</sequence>
<dbReference type="EMBL" id="CP098400">
    <property type="protein sequence ID" value="URW80842.1"/>
    <property type="molecule type" value="Genomic_DNA"/>
</dbReference>
<organism evidence="7 8">
    <name type="scientific">Xiashengella succiniciproducens</name>
    <dbReference type="NCBI Taxonomy" id="2949635"/>
    <lineage>
        <taxon>Bacteria</taxon>
        <taxon>Pseudomonadati</taxon>
        <taxon>Bacteroidota</taxon>
        <taxon>Bacteroidia</taxon>
        <taxon>Marinilabiliales</taxon>
        <taxon>Marinilabiliaceae</taxon>
        <taxon>Xiashengella</taxon>
    </lineage>
</organism>
<dbReference type="Pfam" id="PF06305">
    <property type="entry name" value="LapA_dom"/>
    <property type="match status" value="1"/>
</dbReference>
<keyword evidence="2 5" id="KW-0812">Transmembrane</keyword>
<feature type="domain" description="Lipopolysaccharide assembly protein A" evidence="6">
    <location>
        <begin position="25"/>
        <end position="67"/>
    </location>
</feature>
<feature type="transmembrane region" description="Helical" evidence="5">
    <location>
        <begin position="43"/>
        <end position="64"/>
    </location>
</feature>
<keyword evidence="1" id="KW-1003">Cell membrane</keyword>
<dbReference type="Proteomes" id="UP001056426">
    <property type="component" value="Chromosome"/>
</dbReference>
<reference evidence="7" key="1">
    <citation type="submission" date="2022-05" db="EMBL/GenBank/DDBJ databases">
        <authorList>
            <person name="Sun X."/>
        </authorList>
    </citation>
    <scope>NUCLEOTIDE SEQUENCE</scope>
    <source>
        <strain evidence="7">Ai-910</strain>
    </source>
</reference>
<dbReference type="KEGG" id="alkq:M9189_05695"/>
<evidence type="ECO:0000256" key="1">
    <source>
        <dbReference type="ARBA" id="ARBA00022475"/>
    </source>
</evidence>
<evidence type="ECO:0000256" key="2">
    <source>
        <dbReference type="ARBA" id="ARBA00022692"/>
    </source>
</evidence>
<evidence type="ECO:0000256" key="4">
    <source>
        <dbReference type="ARBA" id="ARBA00023136"/>
    </source>
</evidence>
<accession>A0A9J6ZSM9</accession>